<protein>
    <recommendedName>
        <fullName evidence="1">Co-chaperone HscB C-terminal oligomerisation domain-containing protein</fullName>
    </recommendedName>
</protein>
<dbReference type="InterPro" id="IPR009073">
    <property type="entry name" value="HscB_oligo_C"/>
</dbReference>
<dbReference type="EMBL" id="RPDH01000002">
    <property type="protein sequence ID" value="RPE07899.1"/>
    <property type="molecule type" value="Genomic_DNA"/>
</dbReference>
<dbReference type="Pfam" id="PF07743">
    <property type="entry name" value="HSCB_C"/>
    <property type="match status" value="1"/>
</dbReference>
<comment type="caution">
    <text evidence="2">The sequence shown here is derived from an EMBL/GenBank/DDBJ whole genome shotgun (WGS) entry which is preliminary data.</text>
</comment>
<sequence length="209" mass="24461">MIHWHCMGVKATRLSCGIFSSLMSPICTTWFAMRLFRVFETNACNITVNLHFSKIRIVAMNYFEMFNIPVSLEVHEGLLQQRYLGMPGTDENREAYLTLVDPCRLLPYVLELKGVLRPGEKMQLPHMFMMEMMPLGEQLFALEAAPEGEVLKFRRQMEKLLARMWAEVEPIGELTPEKLQELKELHFKQKYLLRMLERISTFASRDQVL</sequence>
<accession>A0A3N4PMN9</accession>
<reference evidence="2 3" key="1">
    <citation type="submission" date="2018-11" db="EMBL/GenBank/DDBJ databases">
        <title>Chitinophaga lutea sp.nov., isolate from arsenic contaminated soil.</title>
        <authorList>
            <person name="Zong Y."/>
        </authorList>
    </citation>
    <scope>NUCLEOTIDE SEQUENCE [LARGE SCALE GENOMIC DNA]</scope>
    <source>
        <strain evidence="2 3">ZY74</strain>
    </source>
</reference>
<dbReference type="Proteomes" id="UP000278351">
    <property type="component" value="Unassembled WGS sequence"/>
</dbReference>
<name>A0A3N4PMN9_9BACT</name>
<keyword evidence="3" id="KW-1185">Reference proteome</keyword>
<evidence type="ECO:0000259" key="1">
    <source>
        <dbReference type="Pfam" id="PF07743"/>
    </source>
</evidence>
<evidence type="ECO:0000313" key="2">
    <source>
        <dbReference type="EMBL" id="RPE07899.1"/>
    </source>
</evidence>
<dbReference type="GO" id="GO:0051259">
    <property type="term" value="P:protein complex oligomerization"/>
    <property type="evidence" value="ECO:0007669"/>
    <property type="project" value="InterPro"/>
</dbReference>
<proteinExistence type="predicted"/>
<dbReference type="AlphaFoldDB" id="A0A3N4PMN9"/>
<gene>
    <name evidence="2" type="ORF">EGT74_12535</name>
</gene>
<feature type="domain" description="Co-chaperone HscB C-terminal oligomerisation" evidence="1">
    <location>
        <begin position="125"/>
        <end position="199"/>
    </location>
</feature>
<organism evidence="2 3">
    <name type="scientific">Chitinophaga lutea</name>
    <dbReference type="NCBI Taxonomy" id="2488634"/>
    <lineage>
        <taxon>Bacteria</taxon>
        <taxon>Pseudomonadati</taxon>
        <taxon>Bacteroidota</taxon>
        <taxon>Chitinophagia</taxon>
        <taxon>Chitinophagales</taxon>
        <taxon>Chitinophagaceae</taxon>
        <taxon>Chitinophaga</taxon>
    </lineage>
</organism>
<evidence type="ECO:0000313" key="3">
    <source>
        <dbReference type="Proteomes" id="UP000278351"/>
    </source>
</evidence>